<dbReference type="Pfam" id="PF08327">
    <property type="entry name" value="AHSA1"/>
    <property type="match status" value="1"/>
</dbReference>
<dbReference type="EMBL" id="CP089983">
    <property type="protein sequence ID" value="WXB00760.1"/>
    <property type="molecule type" value="Genomic_DNA"/>
</dbReference>
<dbReference type="InterPro" id="IPR023393">
    <property type="entry name" value="START-like_dom_sf"/>
</dbReference>
<sequence>MSTPKIVLERTYEARIEELWDLWTTKQGFESWWGPEGYHVEVHALEARAGGMLRYEMIADAPEHVAVLAKMGRPPSHETRGAFSEFRPYERLALTHMIDFFPGVPAYESTITVEFFPRGGHVRMVVALDPMHDAEITKLSSLGFTSQLSKLDKRFGNPQI</sequence>
<evidence type="ECO:0000259" key="2">
    <source>
        <dbReference type="Pfam" id="PF08327"/>
    </source>
</evidence>
<evidence type="ECO:0000313" key="3">
    <source>
        <dbReference type="EMBL" id="WXB00760.1"/>
    </source>
</evidence>
<feature type="domain" description="Activator of Hsp90 ATPase homologue 1/2-like C-terminal" evidence="2">
    <location>
        <begin position="14"/>
        <end position="155"/>
    </location>
</feature>
<evidence type="ECO:0000313" key="4">
    <source>
        <dbReference type="Proteomes" id="UP001374803"/>
    </source>
</evidence>
<dbReference type="SUPFAM" id="SSF55961">
    <property type="entry name" value="Bet v1-like"/>
    <property type="match status" value="1"/>
</dbReference>
<gene>
    <name evidence="3" type="ORF">LVJ94_28020</name>
</gene>
<protein>
    <submittedName>
        <fullName evidence="3">SRPBCC domain-containing protein</fullName>
    </submittedName>
</protein>
<accession>A0ABZ2KRT7</accession>
<reference evidence="3" key="1">
    <citation type="submission" date="2021-12" db="EMBL/GenBank/DDBJ databases">
        <title>Discovery of the Pendulisporaceae a myxobacterial family with distinct sporulation behavior and unique specialized metabolism.</title>
        <authorList>
            <person name="Garcia R."/>
            <person name="Popoff A."/>
            <person name="Bader C.D."/>
            <person name="Loehr J."/>
            <person name="Walesch S."/>
            <person name="Walt C."/>
            <person name="Boldt J."/>
            <person name="Bunk B."/>
            <person name="Haeckl F.J.F.P.J."/>
            <person name="Gunesch A.P."/>
            <person name="Birkelbach J."/>
            <person name="Nuebel U."/>
            <person name="Pietschmann T."/>
            <person name="Bach T."/>
            <person name="Mueller R."/>
        </authorList>
    </citation>
    <scope>NUCLEOTIDE SEQUENCE</scope>
    <source>
        <strain evidence="3">MSr11367</strain>
    </source>
</reference>
<name>A0ABZ2KRT7_9BACT</name>
<dbReference type="Proteomes" id="UP001374803">
    <property type="component" value="Chromosome"/>
</dbReference>
<evidence type="ECO:0000256" key="1">
    <source>
        <dbReference type="ARBA" id="ARBA00006817"/>
    </source>
</evidence>
<organism evidence="3 4">
    <name type="scientific">Pendulispora rubella</name>
    <dbReference type="NCBI Taxonomy" id="2741070"/>
    <lineage>
        <taxon>Bacteria</taxon>
        <taxon>Pseudomonadati</taxon>
        <taxon>Myxococcota</taxon>
        <taxon>Myxococcia</taxon>
        <taxon>Myxococcales</taxon>
        <taxon>Sorangiineae</taxon>
        <taxon>Pendulisporaceae</taxon>
        <taxon>Pendulispora</taxon>
    </lineage>
</organism>
<dbReference type="InterPro" id="IPR013538">
    <property type="entry name" value="ASHA1/2-like_C"/>
</dbReference>
<proteinExistence type="inferred from homology"/>
<dbReference type="CDD" id="cd07814">
    <property type="entry name" value="SRPBCC_CalC_Aha1-like"/>
    <property type="match status" value="1"/>
</dbReference>
<comment type="similarity">
    <text evidence="1">Belongs to the AHA1 family.</text>
</comment>
<dbReference type="RefSeq" id="WP_394830361.1">
    <property type="nucleotide sequence ID" value="NZ_CP089929.1"/>
</dbReference>
<dbReference type="Gene3D" id="3.30.530.20">
    <property type="match status" value="1"/>
</dbReference>
<keyword evidence="4" id="KW-1185">Reference proteome</keyword>